<feature type="compositionally biased region" description="Polar residues" evidence="1">
    <location>
        <begin position="607"/>
        <end position="620"/>
    </location>
</feature>
<dbReference type="InterPro" id="IPR001849">
    <property type="entry name" value="PH_domain"/>
</dbReference>
<dbReference type="PANTHER" id="PTHR11243">
    <property type="entry name" value="GROWTH FACTOR RECEPTOR-BOUND PROTEIN"/>
    <property type="match status" value="1"/>
</dbReference>
<dbReference type="Pfam" id="PF00169">
    <property type="entry name" value="PH"/>
    <property type="match status" value="1"/>
</dbReference>
<feature type="region of interest" description="Disordered" evidence="1">
    <location>
        <begin position="1"/>
        <end position="40"/>
    </location>
</feature>
<keyword evidence="5" id="KW-1185">Reference proteome</keyword>
<feature type="region of interest" description="Disordered" evidence="1">
    <location>
        <begin position="538"/>
        <end position="575"/>
    </location>
</feature>
<dbReference type="GeneID" id="111253803"/>
<dbReference type="AlphaFoldDB" id="A0A7M7KNG1"/>
<sequence>MATSSQELVNTRKPESDAGIDVEDDEDDGPARASSVEPSQVARLDSYSFSMHNLQESQDNELDAILGELCALGSQFERELHGLRAATEDCQAPISVTGWGMIAAEKGGGHVGAATPVPMGHPTCVGSNKEATRTIVPATPITASQNVRSAPESVNTIAGARGDGRTDSPDNDSAFSDSISMLSGESSASSGARTSSSQESAKRMGGQPIGTLTVNDDLATAACLHDVQRSQAEQAAQLKAEKIKMALQKLKEASIRKLFIKVFCSDGSAKSLLVDETMSVAYLTKLLAEKSHVSMDPKWALVETIPELYMERIYEEHENLVENLLLWTRDSSNRILFEERPLKYDMFAQPEKYLADSGTQTQLDIDEDQRTGLIEEFFLSPGTSGVSVPEVEGQLYLKAEGKKHWKKHFFVLRASGLYYCPKGKSKLPKDLVCLTTFEMNCVYYGVGWKKKYKAPSEFCFAMKHPQIQSKSCKNIKYLCADDLPTLNKWVTGIRIAKYGRQIKDNYDAIQRDIVEADLEKLAYHRSFSVSSMAKQLAVSPDSSNSSEGSPIDQNGQVQHHPANHRLRHSTSTGSDSTLLAEAVSETTPAVHQTGNGRPNSEVVAQLPANTTPQASSNGATTLRRRDSIASSSGGSSSIGSMSSDRSSVASDPAVAFDLDFPGGTIKRKPNLTQPRLPLTNTTRSLVKDTSSASGVSGVGSSLDDSASIVSGSSFGSGGSLGRTAGLRFSLRRSHTDEQMTATLARLKQRQQLSVSSPTAPVPPAGCTIAVVKGGPLTPTKAVQLLPMPPVDASSLEDISEASQATPKASPQHAPVAPLTAKNLEKLAQDLAAQCRTDFKVVSIPEKPPSVIYAESTSLKEQSTSAANVQSLGSDTASSHYQASSNLSSVSSQLGMSSTSIDSLPPPPPIPLAEQGSWPSVSSLSSLPPPPSNLTTPTNSPPLSNQATPTAGSPMYNSGSNQATPTNERAPLWLTRSPPATQNGSPSGSPCRSKPTPPRRSETTRLSSPSSKPPIQIHLGQKEELHPSPMTSPPDAFLRDLHRVMDKKWKVAQTLNTMQDHTPHQILGFRDPRLLSEDERKAPLRGILLQESTSSSPSGPRVPKQVRLDLPGLVCSSPKAKPAPPKRSDSTQLSCTLQSPASPMGQQRLGIY</sequence>
<dbReference type="PANTHER" id="PTHR11243:SF23">
    <property type="entry name" value="LD06925P"/>
    <property type="match status" value="1"/>
</dbReference>
<feature type="compositionally biased region" description="Polar residues" evidence="1">
    <location>
        <begin position="977"/>
        <end position="989"/>
    </location>
</feature>
<dbReference type="InterPro" id="IPR039665">
    <property type="entry name" value="PH_APBB1IP"/>
</dbReference>
<dbReference type="PROSITE" id="PS50003">
    <property type="entry name" value="PH_DOMAIN"/>
    <property type="match status" value="1"/>
</dbReference>
<feature type="region of interest" description="Disordered" evidence="1">
    <location>
        <begin position="891"/>
        <end position="1014"/>
    </location>
</feature>
<dbReference type="OrthoDB" id="6235964at2759"/>
<dbReference type="SMART" id="SM00233">
    <property type="entry name" value="PH"/>
    <property type="match status" value="1"/>
</dbReference>
<feature type="compositionally biased region" description="Low complexity" evidence="1">
    <location>
        <begin position="539"/>
        <end position="549"/>
    </location>
</feature>
<feature type="domain" description="PH" evidence="2">
    <location>
        <begin position="388"/>
        <end position="498"/>
    </location>
</feature>
<feature type="compositionally biased region" description="Polar residues" evidence="1">
    <location>
        <begin position="141"/>
        <end position="156"/>
    </location>
</feature>
<dbReference type="PROSITE" id="PS50200">
    <property type="entry name" value="RA"/>
    <property type="match status" value="1"/>
</dbReference>
<feature type="region of interest" description="Disordered" evidence="1">
    <location>
        <begin position="607"/>
        <end position="647"/>
    </location>
</feature>
<dbReference type="Pfam" id="PF21989">
    <property type="entry name" value="RA_2"/>
    <property type="match status" value="1"/>
</dbReference>
<dbReference type="InParanoid" id="A0A7M7KNG1"/>
<evidence type="ECO:0000313" key="4">
    <source>
        <dbReference type="EnsemblMetazoa" id="XP_022669544"/>
    </source>
</evidence>
<dbReference type="InterPro" id="IPR039664">
    <property type="entry name" value="GRB/APBB1IP"/>
</dbReference>
<dbReference type="Gene3D" id="3.10.20.90">
    <property type="entry name" value="Phosphatidylinositol 3-kinase Catalytic Subunit, Chain A, domain 1"/>
    <property type="match status" value="1"/>
</dbReference>
<accession>A0A7M7KNG1</accession>
<feature type="compositionally biased region" description="Polar residues" evidence="1">
    <location>
        <begin position="1129"/>
        <end position="1144"/>
    </location>
</feature>
<evidence type="ECO:0000256" key="1">
    <source>
        <dbReference type="SAM" id="MobiDB-lite"/>
    </source>
</evidence>
<dbReference type="InterPro" id="IPR029071">
    <property type="entry name" value="Ubiquitin-like_domsf"/>
</dbReference>
<dbReference type="SUPFAM" id="SSF50729">
    <property type="entry name" value="PH domain-like"/>
    <property type="match status" value="1"/>
</dbReference>
<dbReference type="Gene3D" id="2.30.29.30">
    <property type="entry name" value="Pleckstrin-homology domain (PH domain)/Phosphotyrosine-binding domain (PTB)"/>
    <property type="match status" value="1"/>
</dbReference>
<evidence type="ECO:0000259" key="2">
    <source>
        <dbReference type="PROSITE" id="PS50003"/>
    </source>
</evidence>
<feature type="region of interest" description="Disordered" evidence="1">
    <location>
        <begin position="1085"/>
        <end position="1151"/>
    </location>
</feature>
<evidence type="ECO:0000259" key="3">
    <source>
        <dbReference type="PROSITE" id="PS50200"/>
    </source>
</evidence>
<dbReference type="CTD" id="33003"/>
<proteinExistence type="predicted"/>
<dbReference type="OMA" id="ASYRISM"/>
<dbReference type="RefSeq" id="XP_022669544.1">
    <property type="nucleotide sequence ID" value="XM_022813809.1"/>
</dbReference>
<dbReference type="FunCoup" id="A0A7M7KNG1">
    <property type="interactions" value="4"/>
</dbReference>
<evidence type="ECO:0000313" key="5">
    <source>
        <dbReference type="Proteomes" id="UP000594260"/>
    </source>
</evidence>
<feature type="compositionally biased region" description="Acidic residues" evidence="1">
    <location>
        <begin position="18"/>
        <end position="28"/>
    </location>
</feature>
<dbReference type="InterPro" id="IPR000159">
    <property type="entry name" value="RA_dom"/>
</dbReference>
<dbReference type="Proteomes" id="UP000594260">
    <property type="component" value="Unplaced"/>
</dbReference>
<dbReference type="SUPFAM" id="SSF54236">
    <property type="entry name" value="Ubiquitin-like"/>
    <property type="match status" value="1"/>
</dbReference>
<protein>
    <submittedName>
        <fullName evidence="4">Uncharacterized protein</fullName>
    </submittedName>
</protein>
<dbReference type="InterPro" id="IPR011993">
    <property type="entry name" value="PH-like_dom_sf"/>
</dbReference>
<feature type="region of interest" description="Disordered" evidence="1">
    <location>
        <begin position="139"/>
        <end position="210"/>
    </location>
</feature>
<reference evidence="4" key="1">
    <citation type="submission" date="2021-01" db="UniProtKB">
        <authorList>
            <consortium name="EnsemblMetazoa"/>
        </authorList>
    </citation>
    <scope>IDENTIFICATION</scope>
</reference>
<feature type="compositionally biased region" description="Low complexity" evidence="1">
    <location>
        <begin position="178"/>
        <end position="199"/>
    </location>
</feature>
<name>A0A7M7KNG1_VARDE</name>
<organism evidence="4 5">
    <name type="scientific">Varroa destructor</name>
    <name type="common">Honeybee mite</name>
    <dbReference type="NCBI Taxonomy" id="109461"/>
    <lineage>
        <taxon>Eukaryota</taxon>
        <taxon>Metazoa</taxon>
        <taxon>Ecdysozoa</taxon>
        <taxon>Arthropoda</taxon>
        <taxon>Chelicerata</taxon>
        <taxon>Arachnida</taxon>
        <taxon>Acari</taxon>
        <taxon>Parasitiformes</taxon>
        <taxon>Mesostigmata</taxon>
        <taxon>Gamasina</taxon>
        <taxon>Dermanyssoidea</taxon>
        <taxon>Varroidae</taxon>
        <taxon>Varroa</taxon>
    </lineage>
</organism>
<feature type="compositionally biased region" description="Polar residues" evidence="1">
    <location>
        <begin position="945"/>
        <end position="966"/>
    </location>
</feature>
<dbReference type="CDD" id="cd01259">
    <property type="entry name" value="PH_APBB1IP"/>
    <property type="match status" value="1"/>
</dbReference>
<dbReference type="KEGG" id="vde:111253803"/>
<dbReference type="SMART" id="SM00314">
    <property type="entry name" value="RA"/>
    <property type="match status" value="1"/>
</dbReference>
<dbReference type="GO" id="GO:0007165">
    <property type="term" value="P:signal transduction"/>
    <property type="evidence" value="ECO:0007669"/>
    <property type="project" value="InterPro"/>
</dbReference>
<feature type="compositionally biased region" description="Low complexity" evidence="1">
    <location>
        <begin position="932"/>
        <end position="944"/>
    </location>
</feature>
<feature type="compositionally biased region" description="Low complexity" evidence="1">
    <location>
        <begin position="628"/>
        <end position="647"/>
    </location>
</feature>
<dbReference type="EnsemblMetazoa" id="XM_022813809">
    <property type="protein sequence ID" value="XP_022669544"/>
    <property type="gene ID" value="LOC111253803"/>
</dbReference>
<feature type="domain" description="Ras-associating" evidence="3">
    <location>
        <begin position="256"/>
        <end position="342"/>
    </location>
</feature>